<dbReference type="InterPro" id="IPR003657">
    <property type="entry name" value="WRKY_dom"/>
</dbReference>
<comment type="subcellular location">
    <subcellularLocation>
        <location evidence="1">Nucleus</location>
    </subcellularLocation>
</comment>
<evidence type="ECO:0000313" key="8">
    <source>
        <dbReference type="EMBL" id="KAL0000778.1"/>
    </source>
</evidence>
<dbReference type="GO" id="GO:0003700">
    <property type="term" value="F:DNA-binding transcription factor activity"/>
    <property type="evidence" value="ECO:0007669"/>
    <property type="project" value="InterPro"/>
</dbReference>
<name>A0AAW2CTC7_9ROSI</name>
<feature type="region of interest" description="Disordered" evidence="6">
    <location>
        <begin position="552"/>
        <end position="571"/>
    </location>
</feature>
<keyword evidence="9" id="KW-1185">Reference proteome</keyword>
<reference evidence="8 9" key="1">
    <citation type="submission" date="2024-01" db="EMBL/GenBank/DDBJ databases">
        <title>A telomere-to-telomere, gap-free genome of sweet tea (Lithocarpus litseifolius).</title>
        <authorList>
            <person name="Zhou J."/>
        </authorList>
    </citation>
    <scope>NUCLEOTIDE SEQUENCE [LARGE SCALE GENOMIC DNA]</scope>
    <source>
        <strain evidence="8">Zhou-2022a</strain>
        <tissue evidence="8">Leaf</tissue>
    </source>
</reference>
<dbReference type="SUPFAM" id="SSF118290">
    <property type="entry name" value="WRKY DNA-binding domain"/>
    <property type="match status" value="1"/>
</dbReference>
<dbReference type="SMART" id="SM00774">
    <property type="entry name" value="WRKY"/>
    <property type="match status" value="1"/>
</dbReference>
<feature type="region of interest" description="Disordered" evidence="6">
    <location>
        <begin position="261"/>
        <end position="305"/>
    </location>
</feature>
<gene>
    <name evidence="8" type="ORF">SO802_014559</name>
</gene>
<dbReference type="Gene3D" id="2.20.25.80">
    <property type="entry name" value="WRKY domain"/>
    <property type="match status" value="1"/>
</dbReference>
<accession>A0AAW2CTC7</accession>
<sequence>MAKGGGLTIDPDSTSFFITNKPTVLNSYTEPNHPSRFKNDIIDISTDPICNSGDEDVPSPASANWKPGIVNEMDLFPTDRNCSKESHRVNVKKESAQDAVIRSLGLNTGLNLTTNTSSEKSNEDDRTNNTSNKKSFNELVALQAELDRMSVENERLKVLLNQVKDNYNSLQIHFATQMQHQQTRMAKTGIVDEVINGDKSNGGGLTRQFMDLHRVEKDEPSHTSSEGGLRNCSRSPMKDKVELEYKKQKICSSSSEIIQLDLDKSDSRNGNSTTGREDSPDQAIPGSVLNKTPRFTTSRDADHQHSETLPMIRKARVSVRARSDGTTINDGCQWRKYGQKMAKGNPCPRAYYRCTMGASCPVRKQVQRCAEDRSILITTYEGNHNHPLPPAAMATASYTSAAASMLLSGSMPSADALMNSNILARTALSSSPSFATLSASAPFPTVTLDLTQPHNASQFQRAVQGQYNMFSSSLPHFMSAPQVFGQALQNQSKYVGLHSSQGIELPPFASSNQIHTPSLSDAIGSATAAITADPNFTAALVAAITSIIGNVHSNHSGNSTQPTTRNNNDNN</sequence>
<evidence type="ECO:0000256" key="5">
    <source>
        <dbReference type="ARBA" id="ARBA00023242"/>
    </source>
</evidence>
<dbReference type="GO" id="GO:0043565">
    <property type="term" value="F:sequence-specific DNA binding"/>
    <property type="evidence" value="ECO:0007669"/>
    <property type="project" value="InterPro"/>
</dbReference>
<evidence type="ECO:0000256" key="1">
    <source>
        <dbReference type="ARBA" id="ARBA00004123"/>
    </source>
</evidence>
<dbReference type="PANTHER" id="PTHR31429:SF81">
    <property type="entry name" value="TRANSCRIPTION FACTOR WRKY FAMILY-RELATED"/>
    <property type="match status" value="1"/>
</dbReference>
<keyword evidence="2" id="KW-0805">Transcription regulation</keyword>
<dbReference type="InterPro" id="IPR036576">
    <property type="entry name" value="WRKY_dom_sf"/>
</dbReference>
<feature type="region of interest" description="Disordered" evidence="6">
    <location>
        <begin position="216"/>
        <end position="235"/>
    </location>
</feature>
<dbReference type="EMBL" id="JAZDWU010000005">
    <property type="protein sequence ID" value="KAL0000778.1"/>
    <property type="molecule type" value="Genomic_DNA"/>
</dbReference>
<dbReference type="Proteomes" id="UP001459277">
    <property type="component" value="Unassembled WGS sequence"/>
</dbReference>
<dbReference type="FunFam" id="2.20.25.80:FF:000002">
    <property type="entry name" value="probable WRKY transcription factor 31"/>
    <property type="match status" value="1"/>
</dbReference>
<evidence type="ECO:0000256" key="2">
    <source>
        <dbReference type="ARBA" id="ARBA00023015"/>
    </source>
</evidence>
<dbReference type="InterPro" id="IPR044810">
    <property type="entry name" value="WRKY_plant"/>
</dbReference>
<evidence type="ECO:0000256" key="6">
    <source>
        <dbReference type="SAM" id="MobiDB-lite"/>
    </source>
</evidence>
<keyword evidence="3" id="KW-0238">DNA-binding</keyword>
<evidence type="ECO:0000256" key="3">
    <source>
        <dbReference type="ARBA" id="ARBA00023125"/>
    </source>
</evidence>
<keyword evidence="5" id="KW-0539">Nucleus</keyword>
<proteinExistence type="predicted"/>
<feature type="region of interest" description="Disordered" evidence="6">
    <location>
        <begin position="110"/>
        <end position="134"/>
    </location>
</feature>
<keyword evidence="4" id="KW-0804">Transcription</keyword>
<comment type="caution">
    <text evidence="8">The sequence shown here is derived from an EMBL/GenBank/DDBJ whole genome shotgun (WGS) entry which is preliminary data.</text>
</comment>
<dbReference type="PANTHER" id="PTHR31429">
    <property type="entry name" value="WRKY TRANSCRIPTION FACTOR 36-RELATED"/>
    <property type="match status" value="1"/>
</dbReference>
<protein>
    <recommendedName>
        <fullName evidence="7">WRKY domain-containing protein</fullName>
    </recommendedName>
</protein>
<feature type="domain" description="WRKY" evidence="7">
    <location>
        <begin position="323"/>
        <end position="389"/>
    </location>
</feature>
<evidence type="ECO:0000313" key="9">
    <source>
        <dbReference type="Proteomes" id="UP001459277"/>
    </source>
</evidence>
<evidence type="ECO:0000259" key="7">
    <source>
        <dbReference type="PROSITE" id="PS50811"/>
    </source>
</evidence>
<dbReference type="Pfam" id="PF03106">
    <property type="entry name" value="WRKY"/>
    <property type="match status" value="1"/>
</dbReference>
<dbReference type="PROSITE" id="PS50811">
    <property type="entry name" value="WRKY"/>
    <property type="match status" value="1"/>
</dbReference>
<dbReference type="GO" id="GO:0005634">
    <property type="term" value="C:nucleus"/>
    <property type="evidence" value="ECO:0007669"/>
    <property type="project" value="UniProtKB-SubCell"/>
</dbReference>
<evidence type="ECO:0000256" key="4">
    <source>
        <dbReference type="ARBA" id="ARBA00023163"/>
    </source>
</evidence>
<organism evidence="8 9">
    <name type="scientific">Lithocarpus litseifolius</name>
    <dbReference type="NCBI Taxonomy" id="425828"/>
    <lineage>
        <taxon>Eukaryota</taxon>
        <taxon>Viridiplantae</taxon>
        <taxon>Streptophyta</taxon>
        <taxon>Embryophyta</taxon>
        <taxon>Tracheophyta</taxon>
        <taxon>Spermatophyta</taxon>
        <taxon>Magnoliopsida</taxon>
        <taxon>eudicotyledons</taxon>
        <taxon>Gunneridae</taxon>
        <taxon>Pentapetalae</taxon>
        <taxon>rosids</taxon>
        <taxon>fabids</taxon>
        <taxon>Fagales</taxon>
        <taxon>Fagaceae</taxon>
        <taxon>Lithocarpus</taxon>
    </lineage>
</organism>
<dbReference type="AlphaFoldDB" id="A0AAW2CTC7"/>